<dbReference type="CDD" id="cd09996">
    <property type="entry name" value="HDAC_classII_1"/>
    <property type="match status" value="1"/>
</dbReference>
<dbReference type="PRINTS" id="PR01270">
    <property type="entry name" value="HDASUPER"/>
</dbReference>
<sequence>MGNRMDDMDRTTSRTGLVYDERFLEHDTGIEARVRLRTGTFDLSPQPHPSAAIITQRTREFLDGAGLSARMQSIPARPASATELDCYHTPEYIAGIALWARDNTQGPLRASWGEIDEETVLSPGSLEAALYAAGGAMNAVQAVLEGRVSNAFALLRPPGHHATSNQAMGFCIFNNVVVAAHYARRVYGLERIMIIDWDVHHGNGTQDAFYEDAGVLFVSLHQQDWFPENSGTLEQVGRGAGEGYTINIPLPPGTGDRGYRAAFERIILPIGRQYQPQLILVSAGQDACWLDPLAQMMMTMDGYRDLATMVVKLADEVCEGRLVVLTEGGYSASYSPYCSAATVEALMDADTGIIDLYDTAPELKTCQTIFSYDTRQALQRALTQYQKWWRL</sequence>
<dbReference type="InterPro" id="IPR000286">
    <property type="entry name" value="HDACs"/>
</dbReference>
<comment type="caution">
    <text evidence="3">The sequence shown here is derived from an EMBL/GenBank/DDBJ whole genome shotgun (WGS) entry which is preliminary data.</text>
</comment>
<dbReference type="InterPro" id="IPR037138">
    <property type="entry name" value="His_deacetylse_dom_sf"/>
</dbReference>
<comment type="similarity">
    <text evidence="1">Belongs to the histone deacetylase family.</text>
</comment>
<name>A0ABQ6FPV2_9CHLR</name>
<evidence type="ECO:0000313" key="3">
    <source>
        <dbReference type="EMBL" id="GLV56251.1"/>
    </source>
</evidence>
<protein>
    <submittedName>
        <fullName evidence="3">Histone deacetylase</fullName>
    </submittedName>
</protein>
<dbReference type="InterPro" id="IPR023696">
    <property type="entry name" value="Ureohydrolase_dom_sf"/>
</dbReference>
<reference evidence="3 4" key="1">
    <citation type="submission" date="2023-02" db="EMBL/GenBank/DDBJ databases">
        <title>Dictyobacter halimunensis sp. nov., a new member of the class Ktedonobacteria from forest soil in a geothermal area.</title>
        <authorList>
            <person name="Rachmania M.K."/>
            <person name="Ningsih F."/>
            <person name="Sakai Y."/>
            <person name="Yabe S."/>
            <person name="Yokota A."/>
            <person name="Sjamsuridzal W."/>
        </authorList>
    </citation>
    <scope>NUCLEOTIDE SEQUENCE [LARGE SCALE GENOMIC DNA]</scope>
    <source>
        <strain evidence="3 4">S3.2.2.5</strain>
    </source>
</reference>
<accession>A0ABQ6FPV2</accession>
<dbReference type="SUPFAM" id="SSF52768">
    <property type="entry name" value="Arginase/deacetylase"/>
    <property type="match status" value="1"/>
</dbReference>
<dbReference type="Gene3D" id="3.40.800.20">
    <property type="entry name" value="Histone deacetylase domain"/>
    <property type="match status" value="1"/>
</dbReference>
<dbReference type="PANTHER" id="PTHR10625:SF31">
    <property type="entry name" value="HISTONE DEACETYLASE DOMAIN-CONTAINING PROTEIN"/>
    <property type="match status" value="1"/>
</dbReference>
<dbReference type="EMBL" id="BSRI01000002">
    <property type="protein sequence ID" value="GLV56251.1"/>
    <property type="molecule type" value="Genomic_DNA"/>
</dbReference>
<evidence type="ECO:0000259" key="2">
    <source>
        <dbReference type="Pfam" id="PF00850"/>
    </source>
</evidence>
<evidence type="ECO:0000256" key="1">
    <source>
        <dbReference type="ARBA" id="ARBA00005947"/>
    </source>
</evidence>
<proteinExistence type="inferred from homology"/>
<organism evidence="3 4">
    <name type="scientific">Dictyobacter halimunensis</name>
    <dbReference type="NCBI Taxonomy" id="3026934"/>
    <lineage>
        <taxon>Bacteria</taxon>
        <taxon>Bacillati</taxon>
        <taxon>Chloroflexota</taxon>
        <taxon>Ktedonobacteria</taxon>
        <taxon>Ktedonobacterales</taxon>
        <taxon>Dictyobacteraceae</taxon>
        <taxon>Dictyobacter</taxon>
    </lineage>
</organism>
<dbReference type="InterPro" id="IPR023801">
    <property type="entry name" value="His_deacetylse_dom"/>
</dbReference>
<gene>
    <name evidence="3" type="ORF">KDH_30930</name>
</gene>
<feature type="domain" description="Histone deacetylase" evidence="2">
    <location>
        <begin position="55"/>
        <end position="346"/>
    </location>
</feature>
<dbReference type="PANTHER" id="PTHR10625">
    <property type="entry name" value="HISTONE DEACETYLASE HDAC1-RELATED"/>
    <property type="match status" value="1"/>
</dbReference>
<keyword evidence="4" id="KW-1185">Reference proteome</keyword>
<evidence type="ECO:0000313" key="4">
    <source>
        <dbReference type="Proteomes" id="UP001344906"/>
    </source>
</evidence>
<dbReference type="Pfam" id="PF00850">
    <property type="entry name" value="Hist_deacetyl"/>
    <property type="match status" value="1"/>
</dbReference>
<dbReference type="Proteomes" id="UP001344906">
    <property type="component" value="Unassembled WGS sequence"/>
</dbReference>